<dbReference type="AlphaFoldDB" id="G3GZC0"/>
<protein>
    <submittedName>
        <fullName evidence="1">Uncharacterized protein</fullName>
    </submittedName>
</protein>
<organism evidence="1 2">
    <name type="scientific">Cricetulus griseus</name>
    <name type="common">Chinese hamster</name>
    <name type="synonym">Cricetulus barabensis griseus</name>
    <dbReference type="NCBI Taxonomy" id="10029"/>
    <lineage>
        <taxon>Eukaryota</taxon>
        <taxon>Metazoa</taxon>
        <taxon>Chordata</taxon>
        <taxon>Craniata</taxon>
        <taxon>Vertebrata</taxon>
        <taxon>Euteleostomi</taxon>
        <taxon>Mammalia</taxon>
        <taxon>Eutheria</taxon>
        <taxon>Euarchontoglires</taxon>
        <taxon>Glires</taxon>
        <taxon>Rodentia</taxon>
        <taxon>Myomorpha</taxon>
        <taxon>Muroidea</taxon>
        <taxon>Cricetidae</taxon>
        <taxon>Cricetinae</taxon>
        <taxon>Cricetulus</taxon>
    </lineage>
</organism>
<gene>
    <name evidence="1" type="ORF">I79_003181</name>
</gene>
<reference evidence="2" key="1">
    <citation type="journal article" date="2011" name="Nat. Biotechnol.">
        <title>The genomic sequence of the Chinese hamster ovary (CHO)-K1 cell line.</title>
        <authorList>
            <person name="Xu X."/>
            <person name="Nagarajan H."/>
            <person name="Lewis N.E."/>
            <person name="Pan S."/>
            <person name="Cai Z."/>
            <person name="Liu X."/>
            <person name="Chen W."/>
            <person name="Xie M."/>
            <person name="Wang W."/>
            <person name="Hammond S."/>
            <person name="Andersen M.R."/>
            <person name="Neff N."/>
            <person name="Passarelli B."/>
            <person name="Koh W."/>
            <person name="Fan H.C."/>
            <person name="Wang J."/>
            <person name="Gui Y."/>
            <person name="Lee K.H."/>
            <person name="Betenbaugh M.J."/>
            <person name="Quake S.R."/>
            <person name="Famili I."/>
            <person name="Palsson B.O."/>
            <person name="Wang J."/>
        </authorList>
    </citation>
    <scope>NUCLEOTIDE SEQUENCE [LARGE SCALE GENOMIC DNA]</scope>
    <source>
        <strain evidence="2">CHO K1 cell line</strain>
    </source>
</reference>
<sequence length="61" mass="7203">MFTPVSSETSCVTARRREENSSKFWCSIFNDFGDWGLHIDFPNFENYLIELQNYSTLFSHS</sequence>
<dbReference type="Proteomes" id="UP000001075">
    <property type="component" value="Unassembled WGS sequence"/>
</dbReference>
<dbReference type="InParanoid" id="G3GZC0"/>
<evidence type="ECO:0000313" key="1">
    <source>
        <dbReference type="EMBL" id="EGV99929.1"/>
    </source>
</evidence>
<name>G3GZC0_CRIGR</name>
<accession>G3GZC0</accession>
<evidence type="ECO:0000313" key="2">
    <source>
        <dbReference type="Proteomes" id="UP000001075"/>
    </source>
</evidence>
<dbReference type="EMBL" id="JH000075">
    <property type="protein sequence ID" value="EGV99929.1"/>
    <property type="molecule type" value="Genomic_DNA"/>
</dbReference>
<proteinExistence type="predicted"/>